<feature type="region of interest" description="Disordered" evidence="9">
    <location>
        <begin position="92"/>
        <end position="117"/>
    </location>
</feature>
<evidence type="ECO:0000259" key="11">
    <source>
        <dbReference type="PROSITE" id="PS50222"/>
    </source>
</evidence>
<dbReference type="Gene3D" id="3.30.200.20">
    <property type="entry name" value="Phosphorylase Kinase, domain 1"/>
    <property type="match status" value="1"/>
</dbReference>
<dbReference type="SUPFAM" id="SSF56112">
    <property type="entry name" value="Protein kinase-like (PK-like)"/>
    <property type="match status" value="1"/>
</dbReference>
<comment type="subunit">
    <text evidence="2">Monomer.</text>
</comment>
<dbReference type="FunFam" id="1.10.510.10:FF:000571">
    <property type="entry name" value="Maternal embryonic leucine zipper kinase"/>
    <property type="match status" value="1"/>
</dbReference>
<dbReference type="InterPro" id="IPR011009">
    <property type="entry name" value="Kinase-like_dom_sf"/>
</dbReference>
<evidence type="ECO:0000256" key="5">
    <source>
        <dbReference type="ARBA" id="ARBA00022741"/>
    </source>
</evidence>
<gene>
    <name evidence="12" type="ORF">NSCI0253_LOCUS8740</name>
</gene>
<evidence type="ECO:0000313" key="12">
    <source>
        <dbReference type="EMBL" id="CAD8834392.1"/>
    </source>
</evidence>
<dbReference type="GO" id="GO:0005524">
    <property type="term" value="F:ATP binding"/>
    <property type="evidence" value="ECO:0007669"/>
    <property type="project" value="UniProtKB-KW"/>
</dbReference>
<dbReference type="Pfam" id="PF00069">
    <property type="entry name" value="Pkinase"/>
    <property type="match status" value="1"/>
</dbReference>
<dbReference type="InterPro" id="IPR002048">
    <property type="entry name" value="EF_hand_dom"/>
</dbReference>
<evidence type="ECO:0000256" key="8">
    <source>
        <dbReference type="ARBA" id="ARBA00024334"/>
    </source>
</evidence>
<proteinExistence type="inferred from homology"/>
<feature type="domain" description="EF-hand" evidence="11">
    <location>
        <begin position="750"/>
        <end position="785"/>
    </location>
</feature>
<keyword evidence="4" id="KW-0808">Transferase</keyword>
<feature type="domain" description="Protein kinase" evidence="10">
    <location>
        <begin position="383"/>
        <end position="638"/>
    </location>
</feature>
<dbReference type="GO" id="GO:0004674">
    <property type="term" value="F:protein serine/threonine kinase activity"/>
    <property type="evidence" value="ECO:0007669"/>
    <property type="project" value="UniProtKB-KW"/>
</dbReference>
<accession>A0A7S0ZVZ9</accession>
<reference evidence="12" key="1">
    <citation type="submission" date="2021-01" db="EMBL/GenBank/DDBJ databases">
        <authorList>
            <person name="Corre E."/>
            <person name="Pelletier E."/>
            <person name="Niang G."/>
            <person name="Scheremetjew M."/>
            <person name="Finn R."/>
            <person name="Kale V."/>
            <person name="Holt S."/>
            <person name="Cochrane G."/>
            <person name="Meng A."/>
            <person name="Brown T."/>
            <person name="Cohen L."/>
        </authorList>
    </citation>
    <scope>NUCLEOTIDE SEQUENCE</scope>
</reference>
<dbReference type="InterPro" id="IPR011992">
    <property type="entry name" value="EF-hand-dom_pair"/>
</dbReference>
<sequence>MQPAPSPKSCIRSALRRRPVVATPCDSPRNEASSFPAVASAPKKSMLKKGMLRSMTTPICEDSVASSASSFQQERYSHPSVSESICFVPSRPSAMKSSMKRPTVKHEPTPTAPTPTEPAIVERCSRRPSVTSTAEVLGPLTVDDHRPETWSSRGLCRRAYYSAAQRELWRAKDNSSCPPMEVGSISRRLSLRGGANPLEGRFQRSSSIVLPPGGLPLGSLLANLGGAVAVAGGNPLKELVTAKKIDVQAIKRILSTDAKCLEEPLAPDLPRPLVFALGTANIGLVTLLLEAQADAHRCYEGKRPYMGWVRPGASPIEAVRSRMGRFVGTMLGERLETILQLLRGATREEVPQASPPRGRRKSVSLAAARGVVEHTQGHPSEKYDVVNELEEGTLGCLREAICRDTGKRFAIKAEMKMAEGLVWEEIALLRQVCHPNVIGLFETFEDETHIFLVLDLCTGGELFGRLAHYGGLPQLDAARIMHQQASAVWYIHSVRVAHRNIQAESFLLLDDTPLTDVRLKLVDFTAAKDFATPMFTKVCTLPYVAPEILKKKDLVYTEKVDVWSLGVVFFVMLCGFAPFQGESDVAILKRIKRGSFKFNPPEVWANISEKAKHLLQQMLVVDADHRYSAVEVMSHPWMDWEGGGVADEVPLEQLLHLRKFHACSRMQKCIQKIKLEQLPEEAVSEMRSIFQELDRGEGVHISLVRDKIVRAPCLRENIEEIMRLLWKLSQSGAVTFQAFLEAAAGRRQALQKEGCRAVFAFYDFDGTGTISRDVFRTLLRSADVSLDVLGVPADIENSLDLNDEHYSFEQFFDLLHEGRR</sequence>
<protein>
    <recommendedName>
        <fullName evidence="13">Non-specific serine/threonine protein kinase</fullName>
    </recommendedName>
</protein>
<evidence type="ECO:0000256" key="1">
    <source>
        <dbReference type="ARBA" id="ARBA00001946"/>
    </source>
</evidence>
<evidence type="ECO:0000256" key="3">
    <source>
        <dbReference type="ARBA" id="ARBA00022527"/>
    </source>
</evidence>
<dbReference type="AlphaFoldDB" id="A0A7S0ZVZ9"/>
<evidence type="ECO:0000256" key="7">
    <source>
        <dbReference type="ARBA" id="ARBA00022840"/>
    </source>
</evidence>
<dbReference type="PROSITE" id="PS50222">
    <property type="entry name" value="EF_HAND_2"/>
    <property type="match status" value="1"/>
</dbReference>
<dbReference type="SUPFAM" id="SSF47473">
    <property type="entry name" value="EF-hand"/>
    <property type="match status" value="1"/>
</dbReference>
<organism evidence="12">
    <name type="scientific">Noctiluca scintillans</name>
    <name type="common">Sea sparkle</name>
    <name type="synonym">Red tide dinoflagellate</name>
    <dbReference type="NCBI Taxonomy" id="2966"/>
    <lineage>
        <taxon>Eukaryota</taxon>
        <taxon>Sar</taxon>
        <taxon>Alveolata</taxon>
        <taxon>Dinophyceae</taxon>
        <taxon>Noctilucales</taxon>
        <taxon>Noctilucaceae</taxon>
        <taxon>Noctiluca</taxon>
    </lineage>
</organism>
<evidence type="ECO:0000256" key="6">
    <source>
        <dbReference type="ARBA" id="ARBA00022777"/>
    </source>
</evidence>
<dbReference type="PROSITE" id="PS50011">
    <property type="entry name" value="PROTEIN_KINASE_DOM"/>
    <property type="match status" value="1"/>
</dbReference>
<comment type="similarity">
    <text evidence="8">Belongs to the protein kinase superfamily. Ser/Thr protein kinase family. CDPK subfamily.</text>
</comment>
<dbReference type="GO" id="GO:0005509">
    <property type="term" value="F:calcium ion binding"/>
    <property type="evidence" value="ECO:0007669"/>
    <property type="project" value="InterPro"/>
</dbReference>
<evidence type="ECO:0000259" key="10">
    <source>
        <dbReference type="PROSITE" id="PS50011"/>
    </source>
</evidence>
<dbReference type="InterPro" id="IPR000719">
    <property type="entry name" value="Prot_kinase_dom"/>
</dbReference>
<evidence type="ECO:0000256" key="9">
    <source>
        <dbReference type="SAM" id="MobiDB-lite"/>
    </source>
</evidence>
<comment type="cofactor">
    <cofactor evidence="1">
        <name>Mg(2+)</name>
        <dbReference type="ChEBI" id="CHEBI:18420"/>
    </cofactor>
</comment>
<keyword evidence="3" id="KW-0723">Serine/threonine-protein kinase</keyword>
<feature type="region of interest" description="Disordered" evidence="9">
    <location>
        <begin position="22"/>
        <end position="42"/>
    </location>
</feature>
<dbReference type="PANTHER" id="PTHR24349">
    <property type="entry name" value="SERINE/THREONINE-PROTEIN KINASE"/>
    <property type="match status" value="1"/>
</dbReference>
<dbReference type="InterPro" id="IPR050205">
    <property type="entry name" value="CDPK_Ser/Thr_kinases"/>
</dbReference>
<dbReference type="Gene3D" id="1.10.238.10">
    <property type="entry name" value="EF-hand"/>
    <property type="match status" value="2"/>
</dbReference>
<keyword evidence="6" id="KW-0418">Kinase</keyword>
<keyword evidence="5" id="KW-0547">Nucleotide-binding</keyword>
<evidence type="ECO:0008006" key="13">
    <source>
        <dbReference type="Google" id="ProtNLM"/>
    </source>
</evidence>
<dbReference type="EMBL" id="HBFQ01012468">
    <property type="protein sequence ID" value="CAD8834392.1"/>
    <property type="molecule type" value="Transcribed_RNA"/>
</dbReference>
<dbReference type="Gene3D" id="1.10.510.10">
    <property type="entry name" value="Transferase(Phosphotransferase) domain 1"/>
    <property type="match status" value="1"/>
</dbReference>
<evidence type="ECO:0000256" key="4">
    <source>
        <dbReference type="ARBA" id="ARBA00022679"/>
    </source>
</evidence>
<evidence type="ECO:0000256" key="2">
    <source>
        <dbReference type="ARBA" id="ARBA00011245"/>
    </source>
</evidence>
<keyword evidence="7" id="KW-0067">ATP-binding</keyword>
<name>A0A7S0ZVZ9_NOCSC</name>
<dbReference type="CDD" id="cd05117">
    <property type="entry name" value="STKc_CAMK"/>
    <property type="match status" value="1"/>
</dbReference>